<keyword evidence="4" id="KW-0597">Phosphoprotein</keyword>
<evidence type="ECO:0000256" key="7">
    <source>
        <dbReference type="ARBA" id="ARBA00023136"/>
    </source>
</evidence>
<feature type="repeat" description="ANK" evidence="9">
    <location>
        <begin position="688"/>
        <end position="720"/>
    </location>
</feature>
<dbReference type="Gene3D" id="1.25.40.20">
    <property type="entry name" value="Ankyrin repeat-containing domain"/>
    <property type="match status" value="3"/>
</dbReference>
<feature type="repeat" description="ANK" evidence="9">
    <location>
        <begin position="655"/>
        <end position="687"/>
    </location>
</feature>
<feature type="repeat" description="ANK" evidence="9">
    <location>
        <begin position="292"/>
        <end position="324"/>
    </location>
</feature>
<evidence type="ECO:0000256" key="9">
    <source>
        <dbReference type="PROSITE-ProRule" id="PRU00023"/>
    </source>
</evidence>
<accession>A0AAD9J164</accession>
<comment type="subcellular location">
    <subcellularLocation>
        <location evidence="1">Cytoplasm</location>
        <location evidence="1">Cytoskeleton</location>
    </subcellularLocation>
    <subcellularLocation>
        <location evidence="2">Membrane</location>
    </subcellularLocation>
</comment>
<feature type="repeat" description="ANK" evidence="9">
    <location>
        <begin position="98"/>
        <end position="130"/>
    </location>
</feature>
<evidence type="ECO:0000259" key="12">
    <source>
        <dbReference type="PROSITE" id="PS51145"/>
    </source>
</evidence>
<feature type="repeat" description="ANK" evidence="9">
    <location>
        <begin position="131"/>
        <end position="163"/>
    </location>
</feature>
<reference evidence="13" key="1">
    <citation type="journal article" date="2023" name="Mol. Biol. Evol.">
        <title>Third-Generation Sequencing Reveals the Adaptive Role of the Epigenome in Three Deep-Sea Polychaetes.</title>
        <authorList>
            <person name="Perez M."/>
            <person name="Aroh O."/>
            <person name="Sun Y."/>
            <person name="Lan Y."/>
            <person name="Juniper S.K."/>
            <person name="Young C.R."/>
            <person name="Angers B."/>
            <person name="Qian P.Y."/>
        </authorList>
    </citation>
    <scope>NUCLEOTIDE SEQUENCE</scope>
    <source>
        <strain evidence="13">P08H-3</strain>
    </source>
</reference>
<feature type="repeat" description="ANK" evidence="9">
    <location>
        <begin position="391"/>
        <end position="423"/>
    </location>
</feature>
<evidence type="ECO:0008006" key="15">
    <source>
        <dbReference type="Google" id="ProtNLM"/>
    </source>
</evidence>
<evidence type="ECO:0000256" key="4">
    <source>
        <dbReference type="ARBA" id="ARBA00022553"/>
    </source>
</evidence>
<dbReference type="PRINTS" id="PR01415">
    <property type="entry name" value="ANKYRIN"/>
</dbReference>
<keyword evidence="3" id="KW-0963">Cytoplasm</keyword>
<feature type="repeat" description="ANK" evidence="9">
    <location>
        <begin position="325"/>
        <end position="357"/>
    </location>
</feature>
<dbReference type="FunFam" id="1.25.40.20:FF:000095">
    <property type="entry name" value="Ankyrin 2, isoform J"/>
    <property type="match status" value="1"/>
</dbReference>
<keyword evidence="14" id="KW-1185">Reference proteome</keyword>
<dbReference type="Pfam" id="PF00023">
    <property type="entry name" value="Ank"/>
    <property type="match status" value="1"/>
</dbReference>
<feature type="region of interest" description="Disordered" evidence="10">
    <location>
        <begin position="971"/>
        <end position="990"/>
    </location>
</feature>
<dbReference type="InterPro" id="IPR051165">
    <property type="entry name" value="Multifunctional_ANK_Repeat"/>
</dbReference>
<dbReference type="FunFam" id="1.25.40.20:FF:000001">
    <property type="entry name" value="Ankyrin-2 isoform 2"/>
    <property type="match status" value="1"/>
</dbReference>
<evidence type="ECO:0000256" key="10">
    <source>
        <dbReference type="SAM" id="MobiDB-lite"/>
    </source>
</evidence>
<feature type="repeat" description="ANK" evidence="9">
    <location>
        <begin position="622"/>
        <end position="654"/>
    </location>
</feature>
<feature type="repeat" description="ANK" evidence="9">
    <location>
        <begin position="259"/>
        <end position="291"/>
    </location>
</feature>
<dbReference type="PROSITE" id="PS51145">
    <property type="entry name" value="ZU5"/>
    <property type="match status" value="2"/>
</dbReference>
<feature type="domain" description="ZU5" evidence="12">
    <location>
        <begin position="1065"/>
        <end position="1231"/>
    </location>
</feature>
<dbReference type="SUPFAM" id="SSF48403">
    <property type="entry name" value="Ankyrin repeat"/>
    <property type="match status" value="3"/>
</dbReference>
<feature type="compositionally biased region" description="Basic and acidic residues" evidence="10">
    <location>
        <begin position="975"/>
        <end position="984"/>
    </location>
</feature>
<feature type="repeat" description="ANK" evidence="9">
    <location>
        <begin position="457"/>
        <end position="489"/>
    </location>
</feature>
<dbReference type="InterPro" id="IPR000488">
    <property type="entry name" value="Death_dom"/>
</dbReference>
<dbReference type="Pfam" id="PF00531">
    <property type="entry name" value="Death"/>
    <property type="match status" value="1"/>
</dbReference>
<feature type="repeat" description="ANK" evidence="9">
    <location>
        <begin position="754"/>
        <end position="786"/>
    </location>
</feature>
<gene>
    <name evidence="13" type="ORF">LSH36_738g01023</name>
</gene>
<comment type="caution">
    <text evidence="13">The sequence shown here is derived from an EMBL/GenBank/DDBJ whole genome shotgun (WGS) entry which is preliminary data.</text>
</comment>
<dbReference type="GO" id="GO:0016020">
    <property type="term" value="C:membrane"/>
    <property type="evidence" value="ECO:0007669"/>
    <property type="project" value="UniProtKB-SubCell"/>
</dbReference>
<dbReference type="Pfam" id="PF17809">
    <property type="entry name" value="UPA_2"/>
    <property type="match status" value="1"/>
</dbReference>
<feature type="repeat" description="ANK" evidence="9">
    <location>
        <begin position="424"/>
        <end position="456"/>
    </location>
</feature>
<protein>
    <recommendedName>
        <fullName evidence="15">Ankyrin</fullName>
    </recommendedName>
</protein>
<feature type="repeat" description="ANK" evidence="9">
    <location>
        <begin position="589"/>
        <end position="621"/>
    </location>
</feature>
<dbReference type="PANTHER" id="PTHR24123">
    <property type="entry name" value="ANKYRIN REPEAT-CONTAINING"/>
    <property type="match status" value="1"/>
</dbReference>
<dbReference type="FunFam" id="2.60.40.2660:FF:000001">
    <property type="entry name" value="Ankyrin-3 isoform 2"/>
    <property type="match status" value="1"/>
</dbReference>
<dbReference type="InterPro" id="IPR002110">
    <property type="entry name" value="Ankyrin_rpt"/>
</dbReference>
<evidence type="ECO:0000313" key="13">
    <source>
        <dbReference type="EMBL" id="KAK2144672.1"/>
    </source>
</evidence>
<dbReference type="Proteomes" id="UP001208570">
    <property type="component" value="Unassembled WGS sequence"/>
</dbReference>
<feature type="domain" description="Death" evidence="11">
    <location>
        <begin position="1570"/>
        <end position="1653"/>
    </location>
</feature>
<feature type="repeat" description="ANK" evidence="9">
    <location>
        <begin position="556"/>
        <end position="588"/>
    </location>
</feature>
<dbReference type="GO" id="GO:0005856">
    <property type="term" value="C:cytoskeleton"/>
    <property type="evidence" value="ECO:0007669"/>
    <property type="project" value="UniProtKB-SubCell"/>
</dbReference>
<keyword evidence="5" id="KW-0677">Repeat</keyword>
<feature type="region of interest" description="Disordered" evidence="10">
    <location>
        <begin position="1"/>
        <end position="35"/>
    </location>
</feature>
<feature type="repeat" description="ANK" evidence="9">
    <location>
        <begin position="490"/>
        <end position="522"/>
    </location>
</feature>
<name>A0AAD9J164_9ANNE</name>
<evidence type="ECO:0000256" key="5">
    <source>
        <dbReference type="ARBA" id="ARBA00022737"/>
    </source>
</evidence>
<dbReference type="PROSITE" id="PS50017">
    <property type="entry name" value="DEATH_DOMAIN"/>
    <property type="match status" value="1"/>
</dbReference>
<dbReference type="FunFam" id="2.60.220.30:FF:000002">
    <property type="entry name" value="Ankyrin-3 isoform 2"/>
    <property type="match status" value="1"/>
</dbReference>
<feature type="region of interest" description="Disordered" evidence="10">
    <location>
        <begin position="1706"/>
        <end position="1748"/>
    </location>
</feature>
<feature type="repeat" description="ANK" evidence="9">
    <location>
        <begin position="226"/>
        <end position="258"/>
    </location>
</feature>
<feature type="repeat" description="ANK" evidence="9">
    <location>
        <begin position="721"/>
        <end position="753"/>
    </location>
</feature>
<organism evidence="13 14">
    <name type="scientific">Paralvinella palmiformis</name>
    <dbReference type="NCBI Taxonomy" id="53620"/>
    <lineage>
        <taxon>Eukaryota</taxon>
        <taxon>Metazoa</taxon>
        <taxon>Spiralia</taxon>
        <taxon>Lophotrochozoa</taxon>
        <taxon>Annelida</taxon>
        <taxon>Polychaeta</taxon>
        <taxon>Sedentaria</taxon>
        <taxon>Canalipalpata</taxon>
        <taxon>Terebellida</taxon>
        <taxon>Terebelliformia</taxon>
        <taxon>Alvinellidae</taxon>
        <taxon>Paralvinella</taxon>
    </lineage>
</organism>
<keyword evidence="8" id="KW-0206">Cytoskeleton</keyword>
<evidence type="ECO:0000313" key="14">
    <source>
        <dbReference type="Proteomes" id="UP001208570"/>
    </source>
</evidence>
<dbReference type="SMART" id="SM00218">
    <property type="entry name" value="ZU5"/>
    <property type="match status" value="1"/>
</dbReference>
<evidence type="ECO:0000256" key="1">
    <source>
        <dbReference type="ARBA" id="ARBA00004245"/>
    </source>
</evidence>
<dbReference type="FunFam" id="1.25.40.20:FF:000003">
    <property type="entry name" value="Ankyrin, isoform B"/>
    <property type="match status" value="1"/>
</dbReference>
<dbReference type="SMART" id="SM00248">
    <property type="entry name" value="ANK"/>
    <property type="match status" value="24"/>
</dbReference>
<dbReference type="InterPro" id="IPR036770">
    <property type="entry name" value="Ankyrin_rpt-contain_sf"/>
</dbReference>
<feature type="repeat" description="ANK" evidence="9">
    <location>
        <begin position="358"/>
        <end position="390"/>
    </location>
</feature>
<dbReference type="PROSITE" id="PS50088">
    <property type="entry name" value="ANK_REPEAT"/>
    <property type="match status" value="20"/>
</dbReference>
<feature type="compositionally biased region" description="Polar residues" evidence="10">
    <location>
        <begin position="1"/>
        <end position="11"/>
    </location>
</feature>
<proteinExistence type="predicted"/>
<dbReference type="Gene3D" id="2.60.40.2660">
    <property type="match status" value="1"/>
</dbReference>
<dbReference type="Pfam" id="PF13637">
    <property type="entry name" value="Ank_4"/>
    <property type="match status" value="1"/>
</dbReference>
<sequence>MTTVEQPSQDHLPTENAAPVKSNKEHGHSRTDGNASFLRAARAGNLEKVLEYLKGNIDINTSNSNGLNALHLASKEGHVNVVTELLSRGANIDAATKKGNTALHIASLAGQEEIVKILVQHGAKVNIQSQSGFTPLYMAAQENKDEVVKFLLANGASQALTTADGFSPMAVALQQGHDKVVAVLLEHDSRSRVRLPALHIAAKKNDVKAATLLLKNKHDPDATSKSGFTPLHIAAHYGNVNVASLLIEYNADVNFKARNNITPLHVSAKWGRTNMVNLLLDSGADHSCTTRDGLTPLHCGARSGHDQVVDILLEKGAPVTVKTKNGLTPLHMAAQGDHADCARILLYHKAPIDEVTVDYLTPLHVAAHCGNVKTAKLLLDKKCQVNARALNGFTPLHIACKKNRIKVVELLLKYMGNLEATTESGLTPLHVASFMGHMNIVVLLIQHGANTDCQTVRGETALHLAARANQTDIIRILLRNGANVDAKAREEQTPLHIASRLGNVDNVVLLLQHGASPNAATKDLYTPLHIAAKEGHEEVASVLLDHSANSDLTTKKGFTPLHIASKYGNMKVARLLLQKEADPNAQGKNGLTPLHVATHYNHPQMALLLLENKASPHAKAKNGYTPLHIAAKKNQMEIATTLLEYKAEPNAESKNGFTPLHLATQEGHTDMVSLLLEHKADVNFRAKNGLTPMHLAAQEDHVPVAEILVKYDAEIDPQTKAGYTPLHTACHFGQINMIRFLLDHGASVTSTTKLGYTPLHQAAQQGHVLVINLLMKYKADPNAMTNNGQTPLSIAQRLGYISVVEVLKNVTEVTATPAGDEKYKVQSPETMQEALMTDSEDEGGDDFLPSSPIFGRPISDQHVYLPYCEGQSQQTMSLNESQRGLGSTLTRSELFSEGDDTVIGDQSYQYLSTDDMKFLHDDSISPTKDDRDLQFFERYSTVSSMYGPERQSTRSSSYMQEEMRYIKDGSSLTTDELKDERRSAEFPSTPSAEYPAVFESIDGKAEEEKVQAVSINQQYASYPSQAISEDSRAPMYGSSYSGVSFASSYTSDNIAINRHPVYSGFLVSFMVDARGGAMRGCRHSGVRIIVPPGKACQPTRVTCKLVKREKLAHPPPLMEGEALASRVLEMGPNGAQFLGPVIIEVPHFASLRGKEREVVILRSDNGETWREHPLEATEDAIAEALNGSFEGEGDYMSSGMRDLESAEELYQKRITRILTTDFPQYFAIVTRIRQENNTIGPNGGMLSSTVVPQVQAVFPEGSLTKKIKVGLQAQPIQPEVVSKLLGNRVAVSPIVTVEPRRRKFHKPITLTIPLPKASQKGMLNQYDKGGDSTPTLRLLCSITGTTAPAQWEDITGTTVLTFINDCVSFTTTVSARFWLMDCQNVPNCAKMATELYHDAIAVPFMSKFVVFAKRHDPLEARLRVFCMTDDKMDKTLESQEHFHEVARSRDVEVLEGKPQYIEMGGNLVPVTKSGEQLYVNFHAFRENRLPFVVRIRDCNQDPVGRVAFMREPRVARGEPPQQPICNLNITLPDYVKGEPQVEPVDTDEIQNKYDLMRTGAQASEEAISKAELRLTDIAEALQGDWVALARQLGISEDEIAKIQSEYTYVSEQALVMLHLWVQKNRNKATGNELERALKKIGREDVIRKCMYNIEAVTDVKEQAVAWEELNQPDFDELKEELGPSRDASLKRDMSLDVQYDEQDIMKESESAAGSETASIPEGERDRVVPLAPPSEELERPTSITSDEEQIVPKVDDRHGLITSPTTEEQEEITRQKQEALAALAQQLEDQIEQDIVVDENEVPEIAEAHSPVREEPIAVSVHETDVDDLIKPVAGIEVHGMDDRDYRRSSESSEDSLIVREEHKGSCLFRCFWTPSDPVLMMFFAHLDGVHEKHLAKRTKTPPPSPAEPLILSATNSEYMFKNTKVGEKFVYMDGTKSPAEFPQTPPEFEDSCFDGKARDVGGPDLAAKLVEEQIISESAVKPTEAMPEGKEGRSFQDLAAQRPSEGIILVPETIQVDQAVFQATALENWAELKQVTPPEVPYRKETTEIKPPIRKTDVIHEFSEGAVYCKEQVDVNDEITSDGSTVHTKIITVTHIKPIRDETVCNGDVIDVEESEKVVGKEIMEEIVKVSPGLQEPYDVNVEEKTSVQESEETLPGGIWVKKNVKTTTIQAIPGQEIISPVKEPEMSHEISEGEVYCKEDVDEKDETTDDGTRVHSKIITVKHIKPIKDTVIVHGEVTDVVESEKVVGTEIIEEVENLLPGVQDEHDQTVERQTSVKESEETLPDGSWIRKKIQTTIVRPLGSVLPSDVEYQMPTIKPETVEEISLKTAETSPEVLQEYYPKQDATLIDKEKDYIEKLPSEVVPKEITHKISEGDVYCKEDVDEKEEINDEGSTVHTKIITVKHIKPIRDETVCNGDVIDVAESEKVVGKEIMEEIVKVSPGLEEPYDVNVEKKTSVQESEETLPDGTWVKKNVKTTTIQAIPGQEIISPVKEPEVGHEISEGEVYCKEDVDEKDETTDDGTRVHSKIITVKHIKPIKDTVIIHGKVTDVVESEKVVGTEIIEEVENLLPGVQDEHDQTVERQTSVKESEETLPDGSWIRKKIQTTIVRPLGSVLPSDIEYQMPTIKPETVEEISLKTAGAEMMPKEQIQPAEDLTGVPREQEPTEKVIGLPETSPEVLQEYYPKQDATLIDKEKDYIEKLPSEVVPKEITHKISEGDVYCK</sequence>
<dbReference type="PROSITE" id="PS50297">
    <property type="entry name" value="ANK_REP_REGION"/>
    <property type="match status" value="20"/>
</dbReference>
<evidence type="ECO:0000259" key="11">
    <source>
        <dbReference type="PROSITE" id="PS50017"/>
    </source>
</evidence>
<evidence type="ECO:0000256" key="2">
    <source>
        <dbReference type="ARBA" id="ARBA00004370"/>
    </source>
</evidence>
<feature type="repeat" description="ANK" evidence="9">
    <location>
        <begin position="65"/>
        <end position="97"/>
    </location>
</feature>
<dbReference type="Pfam" id="PF00791">
    <property type="entry name" value="ZU5"/>
    <property type="match status" value="2"/>
</dbReference>
<dbReference type="InterPro" id="IPR040745">
    <property type="entry name" value="Ankyrin_UPA"/>
</dbReference>
<feature type="compositionally biased region" description="Basic and acidic residues" evidence="10">
    <location>
        <begin position="22"/>
        <end position="31"/>
    </location>
</feature>
<dbReference type="Gene3D" id="1.10.533.10">
    <property type="entry name" value="Death Domain, Fas"/>
    <property type="match status" value="1"/>
</dbReference>
<evidence type="ECO:0000256" key="3">
    <source>
        <dbReference type="ARBA" id="ARBA00022490"/>
    </source>
</evidence>
<evidence type="ECO:0000256" key="8">
    <source>
        <dbReference type="ARBA" id="ARBA00023212"/>
    </source>
</evidence>
<dbReference type="GO" id="GO:0007165">
    <property type="term" value="P:signal transduction"/>
    <property type="evidence" value="ECO:0007669"/>
    <property type="project" value="InterPro"/>
</dbReference>
<dbReference type="Gene3D" id="2.60.220.30">
    <property type="match status" value="2"/>
</dbReference>
<feature type="repeat" description="ANK" evidence="9">
    <location>
        <begin position="523"/>
        <end position="555"/>
    </location>
</feature>
<dbReference type="InterPro" id="IPR000906">
    <property type="entry name" value="ZU5_dom"/>
</dbReference>
<dbReference type="Pfam" id="PF12796">
    <property type="entry name" value="Ank_2"/>
    <property type="match status" value="7"/>
</dbReference>
<keyword evidence="7" id="KW-0472">Membrane</keyword>
<dbReference type="FunFam" id="2.60.220.30:FF:000001">
    <property type="entry name" value="Ankyrin-3 isoform 2"/>
    <property type="match status" value="1"/>
</dbReference>
<dbReference type="EMBL" id="JAODUP010000738">
    <property type="protein sequence ID" value="KAK2144672.1"/>
    <property type="molecule type" value="Genomic_DNA"/>
</dbReference>
<dbReference type="PANTHER" id="PTHR24123:SF141">
    <property type="entry name" value="ANKYRIN 2, ISOFORM U"/>
    <property type="match status" value="1"/>
</dbReference>
<dbReference type="CDD" id="cd08317">
    <property type="entry name" value="Death_ank"/>
    <property type="match status" value="1"/>
</dbReference>
<dbReference type="SUPFAM" id="SSF47986">
    <property type="entry name" value="DEATH domain"/>
    <property type="match status" value="1"/>
</dbReference>
<keyword evidence="6 9" id="KW-0040">ANK repeat</keyword>
<feature type="domain" description="ZU5" evidence="12">
    <location>
        <begin position="1233"/>
        <end position="1375"/>
    </location>
</feature>
<evidence type="ECO:0000256" key="6">
    <source>
        <dbReference type="ARBA" id="ARBA00023043"/>
    </source>
</evidence>
<dbReference type="SMART" id="SM00005">
    <property type="entry name" value="DEATH"/>
    <property type="match status" value="1"/>
</dbReference>
<dbReference type="InterPro" id="IPR011029">
    <property type="entry name" value="DEATH-like_dom_sf"/>
</dbReference>
<feature type="non-terminal residue" evidence="13">
    <location>
        <position position="2724"/>
    </location>
</feature>